<sequence length="196" mass="23456">MSLYAKACCAEERNRTMTEASNMYEKQIESLQEAKSVKLEAMHKLEEQSHTDLLKRVQDLEQESYRHDDHTRVLKCNLEEVSAEKKTLTRNVRQLAFAFNTQTDVHEKERKQLELQVEKLQYDLHVSQRELKSVRVEGQKREDLFQQQLRVEIERIQDENQKVDDLKNSMNKNTLLDTNHLVPERTHERKAREFKY</sequence>
<accession>A0A7S2UG16</accession>
<protein>
    <submittedName>
        <fullName evidence="2">Uncharacterized protein</fullName>
    </submittedName>
</protein>
<dbReference type="EMBL" id="HBHQ01015321">
    <property type="protein sequence ID" value="CAD9818391.1"/>
    <property type="molecule type" value="Transcribed_RNA"/>
</dbReference>
<gene>
    <name evidence="2" type="ORF">ASEP1449_LOCUS10223</name>
</gene>
<keyword evidence="1" id="KW-0175">Coiled coil</keyword>
<reference evidence="2" key="1">
    <citation type="submission" date="2021-01" db="EMBL/GenBank/DDBJ databases">
        <authorList>
            <person name="Corre E."/>
            <person name="Pelletier E."/>
            <person name="Niang G."/>
            <person name="Scheremetjew M."/>
            <person name="Finn R."/>
            <person name="Kale V."/>
            <person name="Holt S."/>
            <person name="Cochrane G."/>
            <person name="Meng A."/>
            <person name="Brown T."/>
            <person name="Cohen L."/>
        </authorList>
    </citation>
    <scope>NUCLEOTIDE SEQUENCE</scope>
    <source>
        <strain evidence="2">CCMP2084</strain>
    </source>
</reference>
<evidence type="ECO:0000256" key="1">
    <source>
        <dbReference type="SAM" id="Coils"/>
    </source>
</evidence>
<evidence type="ECO:0000313" key="2">
    <source>
        <dbReference type="EMBL" id="CAD9818391.1"/>
    </source>
</evidence>
<dbReference type="AlphaFoldDB" id="A0A7S2UG16"/>
<proteinExistence type="predicted"/>
<name>A0A7S2UG16_9STRA</name>
<organism evidence="2">
    <name type="scientific">Attheya septentrionalis</name>
    <dbReference type="NCBI Taxonomy" id="420275"/>
    <lineage>
        <taxon>Eukaryota</taxon>
        <taxon>Sar</taxon>
        <taxon>Stramenopiles</taxon>
        <taxon>Ochrophyta</taxon>
        <taxon>Bacillariophyta</taxon>
        <taxon>Coscinodiscophyceae</taxon>
        <taxon>Chaetocerotophycidae</taxon>
        <taxon>Chaetocerotales</taxon>
        <taxon>Attheyaceae</taxon>
        <taxon>Attheya</taxon>
    </lineage>
</organism>
<feature type="coiled-coil region" evidence="1">
    <location>
        <begin position="103"/>
        <end position="173"/>
    </location>
</feature>
<feature type="coiled-coil region" evidence="1">
    <location>
        <begin position="14"/>
        <end position="63"/>
    </location>
</feature>